<proteinExistence type="predicted"/>
<evidence type="ECO:0000313" key="1">
    <source>
        <dbReference type="EMBL" id="KAF6135969.1"/>
    </source>
</evidence>
<organism evidence="1 2">
    <name type="scientific">Kingdonia uniflora</name>
    <dbReference type="NCBI Taxonomy" id="39325"/>
    <lineage>
        <taxon>Eukaryota</taxon>
        <taxon>Viridiplantae</taxon>
        <taxon>Streptophyta</taxon>
        <taxon>Embryophyta</taxon>
        <taxon>Tracheophyta</taxon>
        <taxon>Spermatophyta</taxon>
        <taxon>Magnoliopsida</taxon>
        <taxon>Ranunculales</taxon>
        <taxon>Circaeasteraceae</taxon>
        <taxon>Kingdonia</taxon>
    </lineage>
</organism>
<dbReference type="EMBL" id="JACGCM010002768">
    <property type="protein sequence ID" value="KAF6135969.1"/>
    <property type="molecule type" value="Genomic_DNA"/>
</dbReference>
<dbReference type="Proteomes" id="UP000541444">
    <property type="component" value="Unassembled WGS sequence"/>
</dbReference>
<dbReference type="OrthoDB" id="5977668at2759"/>
<keyword evidence="2" id="KW-1185">Reference proteome</keyword>
<accession>A0A7J7L041</accession>
<comment type="caution">
    <text evidence="1">The sequence shown here is derived from an EMBL/GenBank/DDBJ whole genome shotgun (WGS) entry which is preliminary data.</text>
</comment>
<reference evidence="1 2" key="1">
    <citation type="journal article" date="2020" name="IScience">
        <title>Genome Sequencing of the Endangered Kingdonia uniflora (Circaeasteraceae, Ranunculales) Reveals Potential Mechanisms of Evolutionary Specialization.</title>
        <authorList>
            <person name="Sun Y."/>
            <person name="Deng T."/>
            <person name="Zhang A."/>
            <person name="Moore M.J."/>
            <person name="Landis J.B."/>
            <person name="Lin N."/>
            <person name="Zhang H."/>
            <person name="Zhang X."/>
            <person name="Huang J."/>
            <person name="Zhang X."/>
            <person name="Sun H."/>
            <person name="Wang H."/>
        </authorList>
    </citation>
    <scope>NUCLEOTIDE SEQUENCE [LARGE SCALE GENOMIC DNA]</scope>
    <source>
        <strain evidence="1">TB1705</strain>
        <tissue evidence="1">Leaf</tissue>
    </source>
</reference>
<evidence type="ECO:0000313" key="2">
    <source>
        <dbReference type="Proteomes" id="UP000541444"/>
    </source>
</evidence>
<name>A0A7J7L041_9MAGN</name>
<gene>
    <name evidence="1" type="ORF">GIB67_006861</name>
</gene>
<sequence length="167" mass="19139">MRRSVLDLFAPLTESDCDETWRAAILGYREQIHSDRTQNARVLSPSNVTSALHIGHGLTAAIQVTCLNMMEFFDSLGVKMKMTDMSVAVSLDNGRSCEWGTRNGLSSLFEQKKNLLNPYFYQMIRQILKFKDEVIKFVEDLENNPDHNHSNETLEHFVKSDGYSELF</sequence>
<dbReference type="AlphaFoldDB" id="A0A7J7L041"/>
<protein>
    <submittedName>
        <fullName evidence="1">Uncharacterized protein</fullName>
    </submittedName>
</protein>